<keyword evidence="2" id="KW-0732">Signal</keyword>
<comment type="caution">
    <text evidence="3">The sequence shown here is derived from an EMBL/GenBank/DDBJ whole genome shotgun (WGS) entry which is preliminary data.</text>
</comment>
<evidence type="ECO:0008006" key="5">
    <source>
        <dbReference type="Google" id="ProtNLM"/>
    </source>
</evidence>
<proteinExistence type="predicted"/>
<name>A0A139Y1T6_TOXGO</name>
<dbReference type="Proteomes" id="UP000074247">
    <property type="component" value="Unassembled WGS sequence"/>
</dbReference>
<sequence length="140" mass="15674">MAVRIVVAGAALLTVTCSLEQGIHNPPTLGWNSVVWDLFRHYFTTMEIRASGIPSSTRHLVMRVLKKEHDRRNQHIRKPCTVPGPTRVIPAASPNAADPPRDGRGALRRQRLNRGNLESPVQLLLLAWARSHMASLRLHN</sequence>
<dbReference type="EMBL" id="AGQS02004255">
    <property type="protein sequence ID" value="KYF44885.1"/>
    <property type="molecule type" value="Genomic_DNA"/>
</dbReference>
<evidence type="ECO:0000256" key="1">
    <source>
        <dbReference type="SAM" id="MobiDB-lite"/>
    </source>
</evidence>
<dbReference type="AlphaFoldDB" id="A0A139Y1T6"/>
<evidence type="ECO:0000313" key="4">
    <source>
        <dbReference type="Proteomes" id="UP000074247"/>
    </source>
</evidence>
<dbReference type="VEuPathDB" id="ToxoDB:TGARI_363370"/>
<evidence type="ECO:0000313" key="3">
    <source>
        <dbReference type="EMBL" id="KYF44885.1"/>
    </source>
</evidence>
<protein>
    <recommendedName>
        <fullName evidence="5">Transmembrane protein</fullName>
    </recommendedName>
</protein>
<organism evidence="3 4">
    <name type="scientific">Toxoplasma gondii ARI</name>
    <dbReference type="NCBI Taxonomy" id="1074872"/>
    <lineage>
        <taxon>Eukaryota</taxon>
        <taxon>Sar</taxon>
        <taxon>Alveolata</taxon>
        <taxon>Apicomplexa</taxon>
        <taxon>Conoidasida</taxon>
        <taxon>Coccidia</taxon>
        <taxon>Eucoccidiorida</taxon>
        <taxon>Eimeriorina</taxon>
        <taxon>Sarcocystidae</taxon>
        <taxon>Toxoplasma</taxon>
    </lineage>
</organism>
<feature type="region of interest" description="Disordered" evidence="1">
    <location>
        <begin position="76"/>
        <end position="112"/>
    </location>
</feature>
<feature type="chain" id="PRO_5007301264" description="Transmembrane protein" evidence="2">
    <location>
        <begin position="19"/>
        <end position="140"/>
    </location>
</feature>
<feature type="signal peptide" evidence="2">
    <location>
        <begin position="1"/>
        <end position="18"/>
    </location>
</feature>
<evidence type="ECO:0000256" key="2">
    <source>
        <dbReference type="SAM" id="SignalP"/>
    </source>
</evidence>
<gene>
    <name evidence="3" type="ORF">TGARI_363370</name>
</gene>
<accession>A0A139Y1T6</accession>
<reference evidence="3 4" key="1">
    <citation type="journal article" date="2016" name="Nat. Commun.">
        <title>Local admixture of amplified and diversified secreted pathogenesis determinants shapes mosaic Toxoplasma gondii genomes.</title>
        <authorList>
            <person name="Lorenzi H."/>
            <person name="Khan A."/>
            <person name="Behnke M.S."/>
            <person name="Namasivayam S."/>
            <person name="Swapna L.S."/>
            <person name="Hadjithomas M."/>
            <person name="Karamycheva S."/>
            <person name="Pinney D."/>
            <person name="Brunk B.P."/>
            <person name="Ajioka J.W."/>
            <person name="Ajzenberg D."/>
            <person name="Boothroyd J.C."/>
            <person name="Boyle J.P."/>
            <person name="Darde M.L."/>
            <person name="Diaz-Miranda M.A."/>
            <person name="Dubey J.P."/>
            <person name="Fritz H.M."/>
            <person name="Gennari S.M."/>
            <person name="Gregory B.D."/>
            <person name="Kim K."/>
            <person name="Saeij J.P."/>
            <person name="Su C."/>
            <person name="White M.W."/>
            <person name="Zhu X.Q."/>
            <person name="Howe D.K."/>
            <person name="Rosenthal B.M."/>
            <person name="Grigg M.E."/>
            <person name="Parkinson J."/>
            <person name="Liu L."/>
            <person name="Kissinger J.C."/>
            <person name="Roos D.S."/>
            <person name="Sibley L.D."/>
        </authorList>
    </citation>
    <scope>NUCLEOTIDE SEQUENCE [LARGE SCALE GENOMIC DNA]</scope>
    <source>
        <strain evidence="3 4">ARI</strain>
    </source>
</reference>